<dbReference type="SMART" id="SM00732">
    <property type="entry name" value="YqgFc"/>
    <property type="match status" value="1"/>
</dbReference>
<dbReference type="NCBIfam" id="TIGR00250">
    <property type="entry name" value="RNAse_H_YqgF"/>
    <property type="match status" value="1"/>
</dbReference>
<dbReference type="InterPro" id="IPR005227">
    <property type="entry name" value="YqgF"/>
</dbReference>
<proteinExistence type="inferred from homology"/>
<evidence type="ECO:0000256" key="2">
    <source>
        <dbReference type="ARBA" id="ARBA00022517"/>
    </source>
</evidence>
<comment type="caution">
    <text evidence="7">The sequence shown here is derived from an EMBL/GenBank/DDBJ whole genome shotgun (WGS) entry which is preliminary data.</text>
</comment>
<gene>
    <name evidence="7" type="ORF">AS592_04335</name>
</gene>
<dbReference type="GO" id="GO:0004518">
    <property type="term" value="F:nuclease activity"/>
    <property type="evidence" value="ECO:0007669"/>
    <property type="project" value="UniProtKB-KW"/>
</dbReference>
<sequence length="129" mass="14559">MKTACIDVGLKRIGTAICLDGKIVVPQDAILRKNRNQAARDVAAFLKEWEIEQLVVGLPKGGSSEEEMERRIRHFVSLLELEIPVLYQDEQGSSFEAKEMTMGQFRHKKDGKIDSIAAKIILERYLSSL</sequence>
<evidence type="ECO:0000259" key="6">
    <source>
        <dbReference type="SMART" id="SM00732"/>
    </source>
</evidence>
<dbReference type="GO" id="GO:0016788">
    <property type="term" value="F:hydrolase activity, acting on ester bonds"/>
    <property type="evidence" value="ECO:0007669"/>
    <property type="project" value="UniProtKB-UniRule"/>
</dbReference>
<dbReference type="STRING" id="1630136.AS592_04335"/>
<dbReference type="RefSeq" id="WP_067332741.1">
    <property type="nucleotide sequence ID" value="NZ_LNKT01000072.1"/>
</dbReference>
<name>A0A151CDG5_9BACT</name>
<evidence type="ECO:0000256" key="4">
    <source>
        <dbReference type="ARBA" id="ARBA00022801"/>
    </source>
</evidence>
<dbReference type="InterPro" id="IPR006641">
    <property type="entry name" value="YqgF/RNaseH-like_dom"/>
</dbReference>
<accession>A0A151CDG5</accession>
<comment type="function">
    <text evidence="5">Could be a nuclease involved in processing of the 5'-end of pre-16S rRNA.</text>
</comment>
<evidence type="ECO:0000256" key="5">
    <source>
        <dbReference type="HAMAP-Rule" id="MF_00651"/>
    </source>
</evidence>
<dbReference type="Proteomes" id="UP000075359">
    <property type="component" value="Unassembled WGS sequence"/>
</dbReference>
<keyword evidence="8" id="KW-1185">Reference proteome</keyword>
<evidence type="ECO:0000313" key="7">
    <source>
        <dbReference type="EMBL" id="KYJ85561.1"/>
    </source>
</evidence>
<dbReference type="OrthoDB" id="9796140at2"/>
<evidence type="ECO:0000313" key="8">
    <source>
        <dbReference type="Proteomes" id="UP000075359"/>
    </source>
</evidence>
<reference evidence="7 8" key="1">
    <citation type="submission" date="2015-11" db="EMBL/GenBank/DDBJ databases">
        <title>Draft genome of Sulfurovum riftiae 1812E, a member of the Epsilonproteobacteria isolated from the tube of the deep-sea hydrothermal vent tubewom Riftia pachyptila.</title>
        <authorList>
            <person name="Vetriani C."/>
            <person name="Giovannelli D."/>
        </authorList>
    </citation>
    <scope>NUCLEOTIDE SEQUENCE [LARGE SCALE GENOMIC DNA]</scope>
    <source>
        <strain evidence="7 8">1812E</strain>
    </source>
</reference>
<dbReference type="EMBL" id="LNKT01000072">
    <property type="protein sequence ID" value="KYJ85561.1"/>
    <property type="molecule type" value="Genomic_DNA"/>
</dbReference>
<keyword evidence="4 5" id="KW-0378">Hydrolase</keyword>
<dbReference type="GO" id="GO:0000967">
    <property type="term" value="P:rRNA 5'-end processing"/>
    <property type="evidence" value="ECO:0007669"/>
    <property type="project" value="UniProtKB-UniRule"/>
</dbReference>
<dbReference type="PANTHER" id="PTHR33317:SF4">
    <property type="entry name" value="POLYNUCLEOTIDYL TRANSFERASE, RIBONUCLEASE H-LIKE SUPERFAMILY PROTEIN"/>
    <property type="match status" value="1"/>
</dbReference>
<dbReference type="PANTHER" id="PTHR33317">
    <property type="entry name" value="POLYNUCLEOTIDYL TRANSFERASE, RIBONUCLEASE H-LIKE SUPERFAMILY PROTEIN"/>
    <property type="match status" value="1"/>
</dbReference>
<organism evidence="7 8">
    <name type="scientific">Sulfurovum riftiae</name>
    <dbReference type="NCBI Taxonomy" id="1630136"/>
    <lineage>
        <taxon>Bacteria</taxon>
        <taxon>Pseudomonadati</taxon>
        <taxon>Campylobacterota</taxon>
        <taxon>Epsilonproteobacteria</taxon>
        <taxon>Campylobacterales</taxon>
        <taxon>Sulfurovaceae</taxon>
        <taxon>Sulfurovum</taxon>
    </lineage>
</organism>
<keyword evidence="3 5" id="KW-0540">Nuclease</keyword>
<comment type="subcellular location">
    <subcellularLocation>
        <location evidence="5">Cytoplasm</location>
    </subcellularLocation>
</comment>
<keyword evidence="2 5" id="KW-0690">Ribosome biogenesis</keyword>
<dbReference type="GO" id="GO:0005829">
    <property type="term" value="C:cytosol"/>
    <property type="evidence" value="ECO:0007669"/>
    <property type="project" value="TreeGrafter"/>
</dbReference>
<protein>
    <recommendedName>
        <fullName evidence="5">Putative pre-16S rRNA nuclease</fullName>
        <ecNumber evidence="5">3.1.-.-</ecNumber>
    </recommendedName>
</protein>
<evidence type="ECO:0000256" key="3">
    <source>
        <dbReference type="ARBA" id="ARBA00022722"/>
    </source>
</evidence>
<dbReference type="Pfam" id="PF03652">
    <property type="entry name" value="RuvX"/>
    <property type="match status" value="1"/>
</dbReference>
<dbReference type="SUPFAM" id="SSF53098">
    <property type="entry name" value="Ribonuclease H-like"/>
    <property type="match status" value="1"/>
</dbReference>
<dbReference type="CDD" id="cd16964">
    <property type="entry name" value="YqgF"/>
    <property type="match status" value="1"/>
</dbReference>
<dbReference type="InterPro" id="IPR037027">
    <property type="entry name" value="YqgF/RNaseH-like_dom_sf"/>
</dbReference>
<evidence type="ECO:0000256" key="1">
    <source>
        <dbReference type="ARBA" id="ARBA00022490"/>
    </source>
</evidence>
<feature type="domain" description="YqgF/RNase H-like" evidence="6">
    <location>
        <begin position="1"/>
        <end position="97"/>
    </location>
</feature>
<dbReference type="Gene3D" id="3.30.420.140">
    <property type="entry name" value="YqgF/RNase H-like domain"/>
    <property type="match status" value="1"/>
</dbReference>
<comment type="similarity">
    <text evidence="5">Belongs to the YqgF HJR family.</text>
</comment>
<dbReference type="AlphaFoldDB" id="A0A151CDG5"/>
<keyword evidence="1 5" id="KW-0963">Cytoplasm</keyword>
<dbReference type="EC" id="3.1.-.-" evidence="5"/>
<dbReference type="InterPro" id="IPR012337">
    <property type="entry name" value="RNaseH-like_sf"/>
</dbReference>
<dbReference type="NCBIfam" id="NF001026">
    <property type="entry name" value="PRK00109.2-2"/>
    <property type="match status" value="1"/>
</dbReference>
<dbReference type="HAMAP" id="MF_00651">
    <property type="entry name" value="Nuclease_YqgF"/>
    <property type="match status" value="1"/>
</dbReference>